<dbReference type="Gene3D" id="3.30.1050.40">
    <property type="match status" value="1"/>
</dbReference>
<protein>
    <submittedName>
        <fullName evidence="4">Unannotated protein</fullName>
    </submittedName>
</protein>
<evidence type="ECO:0000313" key="2">
    <source>
        <dbReference type="EMBL" id="CAB4534855.1"/>
    </source>
</evidence>
<dbReference type="AlphaFoldDB" id="A0A6J7D011"/>
<feature type="domain" description="Bacterial SCP orthologue" evidence="1">
    <location>
        <begin position="27"/>
        <end position="119"/>
    </location>
</feature>
<evidence type="ECO:0000313" key="4">
    <source>
        <dbReference type="EMBL" id="CAB4864197.1"/>
    </source>
</evidence>
<reference evidence="4" key="1">
    <citation type="submission" date="2020-05" db="EMBL/GenBank/DDBJ databases">
        <authorList>
            <person name="Chiriac C."/>
            <person name="Salcher M."/>
            <person name="Ghai R."/>
            <person name="Kavagutti S V."/>
        </authorList>
    </citation>
    <scope>NUCLEOTIDE SEQUENCE</scope>
</reference>
<dbReference type="EMBL" id="CAEZSG010000043">
    <property type="protein sequence ID" value="CAB4534855.1"/>
    <property type="molecule type" value="Genomic_DNA"/>
</dbReference>
<evidence type="ECO:0000313" key="3">
    <source>
        <dbReference type="EMBL" id="CAB4589673.1"/>
    </source>
</evidence>
<dbReference type="InterPro" id="IPR041629">
    <property type="entry name" value="SCP_3"/>
</dbReference>
<gene>
    <name evidence="2" type="ORF">UFOPK1413_00394</name>
    <name evidence="3" type="ORF">UFOPK1767_00873</name>
    <name evidence="4" type="ORF">UFOPK3339_00558</name>
</gene>
<organism evidence="4">
    <name type="scientific">freshwater metagenome</name>
    <dbReference type="NCBI Taxonomy" id="449393"/>
    <lineage>
        <taxon>unclassified sequences</taxon>
        <taxon>metagenomes</taxon>
        <taxon>ecological metagenomes</taxon>
    </lineage>
</organism>
<proteinExistence type="predicted"/>
<dbReference type="EMBL" id="CAEZTZ010000127">
    <property type="protein sequence ID" value="CAB4589673.1"/>
    <property type="molecule type" value="Genomic_DNA"/>
</dbReference>
<name>A0A6J7D011_9ZZZZ</name>
<accession>A0A6J7D011</accession>
<evidence type="ECO:0000259" key="1">
    <source>
        <dbReference type="Pfam" id="PF17844"/>
    </source>
</evidence>
<dbReference type="Pfam" id="PF17844">
    <property type="entry name" value="SCP_3"/>
    <property type="match status" value="1"/>
</dbReference>
<dbReference type="EMBL" id="CAFBLF010000068">
    <property type="protein sequence ID" value="CAB4864197.1"/>
    <property type="molecule type" value="Genomic_DNA"/>
</dbReference>
<sequence>MLGVPLPRIDSTRGRAAVSLVRDGTTDRDVTAVAVRFILQEFARIAPGKSVEVRVPPHGAVQIVDGLGHTRGTPPNVIELDASTLVALATGDESWDASVNRGAVRASGTRATLVELVPLPALRE</sequence>